<evidence type="ECO:0000256" key="6">
    <source>
        <dbReference type="ARBA" id="ARBA00023136"/>
    </source>
</evidence>
<dbReference type="InterPro" id="IPR001594">
    <property type="entry name" value="Palmitoyltrfase_DHHC"/>
</dbReference>
<dbReference type="GO" id="GO:0016020">
    <property type="term" value="C:membrane"/>
    <property type="evidence" value="ECO:0007669"/>
    <property type="project" value="UniProtKB-SubCell"/>
</dbReference>
<dbReference type="Pfam" id="PF12796">
    <property type="entry name" value="Ank_2"/>
    <property type="match status" value="2"/>
</dbReference>
<evidence type="ECO:0000256" key="2">
    <source>
        <dbReference type="ARBA" id="ARBA00022692"/>
    </source>
</evidence>
<feature type="transmembrane region" description="Helical" evidence="9">
    <location>
        <begin position="351"/>
        <end position="373"/>
    </location>
</feature>
<feature type="region of interest" description="Disordered" evidence="8">
    <location>
        <begin position="584"/>
        <end position="606"/>
    </location>
</feature>
<evidence type="ECO:0000256" key="5">
    <source>
        <dbReference type="ARBA" id="ARBA00023043"/>
    </source>
</evidence>
<dbReference type="InterPro" id="IPR011990">
    <property type="entry name" value="TPR-like_helical_dom_sf"/>
</dbReference>
<feature type="repeat" description="ANK" evidence="7">
    <location>
        <begin position="151"/>
        <end position="183"/>
    </location>
</feature>
<organism evidence="11 12">
    <name type="scientific">Batillaria attramentaria</name>
    <dbReference type="NCBI Taxonomy" id="370345"/>
    <lineage>
        <taxon>Eukaryota</taxon>
        <taxon>Metazoa</taxon>
        <taxon>Spiralia</taxon>
        <taxon>Lophotrochozoa</taxon>
        <taxon>Mollusca</taxon>
        <taxon>Gastropoda</taxon>
        <taxon>Caenogastropoda</taxon>
        <taxon>Sorbeoconcha</taxon>
        <taxon>Cerithioidea</taxon>
        <taxon>Batillariidae</taxon>
        <taxon>Batillaria</taxon>
    </lineage>
</organism>
<dbReference type="AlphaFoldDB" id="A0ABD0JYG9"/>
<evidence type="ECO:0000256" key="1">
    <source>
        <dbReference type="ARBA" id="ARBA00004141"/>
    </source>
</evidence>
<dbReference type="PROSITE" id="PS50297">
    <property type="entry name" value="ANK_REP_REGION"/>
    <property type="match status" value="3"/>
</dbReference>
<dbReference type="PROSITE" id="PS50216">
    <property type="entry name" value="DHHC"/>
    <property type="match status" value="1"/>
</dbReference>
<feature type="repeat" description="ANK" evidence="7">
    <location>
        <begin position="75"/>
        <end position="107"/>
    </location>
</feature>
<feature type="repeat" description="ANK" evidence="7">
    <location>
        <begin position="219"/>
        <end position="251"/>
    </location>
</feature>
<evidence type="ECO:0000259" key="10">
    <source>
        <dbReference type="Pfam" id="PF01529"/>
    </source>
</evidence>
<evidence type="ECO:0000256" key="8">
    <source>
        <dbReference type="SAM" id="MobiDB-lite"/>
    </source>
</evidence>
<dbReference type="Gene3D" id="1.25.40.10">
    <property type="entry name" value="Tetratricopeptide repeat domain"/>
    <property type="match status" value="1"/>
</dbReference>
<evidence type="ECO:0000256" key="9">
    <source>
        <dbReference type="SAM" id="Phobius"/>
    </source>
</evidence>
<evidence type="ECO:0000256" key="4">
    <source>
        <dbReference type="ARBA" id="ARBA00022989"/>
    </source>
</evidence>
<dbReference type="Proteomes" id="UP001519460">
    <property type="component" value="Unassembled WGS sequence"/>
</dbReference>
<evidence type="ECO:0000256" key="7">
    <source>
        <dbReference type="PROSITE-ProRule" id="PRU00023"/>
    </source>
</evidence>
<dbReference type="Gene3D" id="1.25.40.20">
    <property type="entry name" value="Ankyrin repeat-containing domain"/>
    <property type="match status" value="1"/>
</dbReference>
<dbReference type="SUPFAM" id="SSF48452">
    <property type="entry name" value="TPR-like"/>
    <property type="match status" value="1"/>
</dbReference>
<comment type="caution">
    <text evidence="11">The sequence shown here is derived from an EMBL/GenBank/DDBJ whole genome shotgun (WGS) entry which is preliminary data.</text>
</comment>
<protein>
    <recommendedName>
        <fullName evidence="10">Palmitoyltransferase DHHC domain-containing protein</fullName>
    </recommendedName>
</protein>
<keyword evidence="5 7" id="KW-0040">ANK repeat</keyword>
<keyword evidence="12" id="KW-1185">Reference proteome</keyword>
<feature type="non-terminal residue" evidence="11">
    <location>
        <position position="955"/>
    </location>
</feature>
<feature type="compositionally biased region" description="Basic and acidic residues" evidence="8">
    <location>
        <begin position="584"/>
        <end position="596"/>
    </location>
</feature>
<dbReference type="EMBL" id="JACVVK020000295">
    <property type="protein sequence ID" value="KAK7479774.1"/>
    <property type="molecule type" value="Genomic_DNA"/>
</dbReference>
<evidence type="ECO:0000313" key="12">
    <source>
        <dbReference type="Proteomes" id="UP001519460"/>
    </source>
</evidence>
<dbReference type="InterPro" id="IPR002110">
    <property type="entry name" value="Ankyrin_rpt"/>
</dbReference>
<dbReference type="Pfam" id="PF01529">
    <property type="entry name" value="DHHC"/>
    <property type="match status" value="1"/>
</dbReference>
<dbReference type="PANTHER" id="PTHR24161:SF85">
    <property type="entry name" value="PALMITOYLTRANSFERASE HIP14"/>
    <property type="match status" value="1"/>
</dbReference>
<comment type="subcellular location">
    <subcellularLocation>
        <location evidence="1">Membrane</location>
        <topology evidence="1">Multi-pass membrane protein</topology>
    </subcellularLocation>
</comment>
<feature type="transmembrane region" description="Helical" evidence="9">
    <location>
        <begin position="478"/>
        <end position="501"/>
    </location>
</feature>
<dbReference type="SUPFAM" id="SSF48403">
    <property type="entry name" value="Ankyrin repeat"/>
    <property type="match status" value="1"/>
</dbReference>
<proteinExistence type="predicted"/>
<keyword evidence="3" id="KW-0677">Repeat</keyword>
<keyword evidence="6 9" id="KW-0472">Membrane</keyword>
<feature type="transmembrane region" description="Helical" evidence="9">
    <location>
        <begin position="379"/>
        <end position="400"/>
    </location>
</feature>
<feature type="domain" description="Palmitoyltransferase DHHC" evidence="10">
    <location>
        <begin position="433"/>
        <end position="565"/>
    </location>
</feature>
<dbReference type="InterPro" id="IPR036770">
    <property type="entry name" value="Ankyrin_rpt-contain_sf"/>
</dbReference>
<feature type="transmembrane region" description="Helical" evidence="9">
    <location>
        <begin position="322"/>
        <end position="344"/>
    </location>
</feature>
<keyword evidence="2 9" id="KW-0812">Transmembrane</keyword>
<sequence>MAEHDPTCNPMQPLLIKANETSGSESVNDQPPPAGVAPVDDHKNFDIVRATQYGVFPRVRDLVEAGFDVNTLDRENVSLLHWAAINNRIDIVKYFVSKGAIIDRLGGDLNSTPLHWATSVCMKDGVAKNSFTRGCGNLRKFALSDPADADAGYSCLHLASQFGHTALVAYLIAKGQDVDLPDKTGMTALMWAAYRVFGYDPTRLLLTFGAAVNKQDKFHGNSALHWACQTGNHTTVKMLLEAGADLNLHNGQAQTPLDVALSTKNLELARRLRTVRYEQGLDRKHPFQGFTTNKKVRKYVGYIFPFIALFLIGWIPEMEASTTVKLLLALPCFFVWRVFFNLFFDESMNHIMPVAVYLATKFWMYFTWLYYLLPYALDIPSSTANLLMTINTVFLCYNFYKAWRTDPGYLKSNREDKVKTILELAESQTLTLNQFCSTCLIRRPLRSKHCAICNRCVAKFDHHCPWVDNCVGAYNHKYFLGFLLFLSGMLSWCLYGCVLFWRTECPFDIYEDGITGIIYKIFKTSPWIGWIALNAVVHMVWVSALLACQLYQIAWLGMTTNERLNAARYFYQQQLMGAAADELSHGHSHAPGEKCDHKKKSPQVTSPYHRGVVKNLVDVLNVRCCGLCRPSGIDWTTYYTVDPETQGRIRKIFNIDRVRDPVLLPAKEGNSTSHGYNLYQSSETWRVYVGFGSAREEFALEPVALFGDNALSWYRTESQAPLQVPSSTMWLPIILPLSLTVAGIHFVAVTDVVYASIEDTSCPKFSDGICPQQANELYRISKTLQETAKNQEDDSSGKCVRIAYPKSSITNDGDFKIRVQLDEADDMLEKKLHFPAREMYKSILRKHPQSPRAVAGLASAIHKLADKERSNMLLERSIAVYEQLLTLPDVPDQLMRTAGHKLAELQLFRGWTPDSMKTLQILAKKYPEDVKILDHLGRTYMLLEENKDAQDLFEK</sequence>
<evidence type="ECO:0000313" key="11">
    <source>
        <dbReference type="EMBL" id="KAK7479774.1"/>
    </source>
</evidence>
<name>A0ABD0JYG9_9CAEN</name>
<dbReference type="SMART" id="SM00248">
    <property type="entry name" value="ANK"/>
    <property type="match status" value="5"/>
</dbReference>
<dbReference type="PANTHER" id="PTHR24161">
    <property type="entry name" value="ANK_REP_REGION DOMAIN-CONTAINING PROTEIN-RELATED"/>
    <property type="match status" value="1"/>
</dbReference>
<keyword evidence="4 9" id="KW-1133">Transmembrane helix</keyword>
<evidence type="ECO:0000256" key="3">
    <source>
        <dbReference type="ARBA" id="ARBA00022737"/>
    </source>
</evidence>
<dbReference type="Pfam" id="PF13637">
    <property type="entry name" value="Ank_4"/>
    <property type="match status" value="1"/>
</dbReference>
<accession>A0ABD0JYG9</accession>
<gene>
    <name evidence="11" type="ORF">BaRGS_00028954</name>
</gene>
<reference evidence="11 12" key="1">
    <citation type="journal article" date="2023" name="Sci. Data">
        <title>Genome assembly of the Korean intertidal mud-creeper Batillaria attramentaria.</title>
        <authorList>
            <person name="Patra A.K."/>
            <person name="Ho P.T."/>
            <person name="Jun S."/>
            <person name="Lee S.J."/>
            <person name="Kim Y."/>
            <person name="Won Y.J."/>
        </authorList>
    </citation>
    <scope>NUCLEOTIDE SEQUENCE [LARGE SCALE GENOMIC DNA]</scope>
    <source>
        <strain evidence="11">Wonlab-2016</strain>
    </source>
</reference>
<feature type="region of interest" description="Disordered" evidence="8">
    <location>
        <begin position="21"/>
        <end position="40"/>
    </location>
</feature>
<dbReference type="PROSITE" id="PS50088">
    <property type="entry name" value="ANK_REPEAT"/>
    <property type="match status" value="3"/>
</dbReference>
<feature type="transmembrane region" description="Helical" evidence="9">
    <location>
        <begin position="299"/>
        <end position="316"/>
    </location>
</feature>